<dbReference type="OrthoDB" id="3553781at2759"/>
<gene>
    <name evidence="2" type="ORF">BCON_0403g00090</name>
</gene>
<proteinExistence type="predicted"/>
<reference evidence="2 3" key="1">
    <citation type="submission" date="2017-12" db="EMBL/GenBank/DDBJ databases">
        <title>Comparative genomics of Botrytis spp.</title>
        <authorList>
            <person name="Valero-Jimenez C.A."/>
            <person name="Tapia P."/>
            <person name="Veloso J."/>
            <person name="Silva-Moreno E."/>
            <person name="Staats M."/>
            <person name="Valdes J.H."/>
            <person name="Van Kan J.A.L."/>
        </authorList>
    </citation>
    <scope>NUCLEOTIDE SEQUENCE [LARGE SCALE GENOMIC DNA]</scope>
    <source>
        <strain evidence="2 3">MUCL11595</strain>
    </source>
</reference>
<dbReference type="EMBL" id="PQXN01000401">
    <property type="protein sequence ID" value="TGO45315.1"/>
    <property type="molecule type" value="Genomic_DNA"/>
</dbReference>
<sequence>MVQRCEEIRALLAFERPANPETNEIEWQSFLHKRHNVYTKFPYDSDDEDEDAKTQKRQSYFNSNTKPESNSFLRLTEALPSSQVKPKTAKMAHLSSEDTETETINTRLHTTLMQSSLPIDTLQSCFNSELALLTSQYSGLSSNSSRRKNGGKVPLHVDTHELIGDTLSLCAFFLTFPKLECQGMEFAEVLKNAFWFVSLPLSHPPPKPTN</sequence>
<dbReference type="Proteomes" id="UP000297527">
    <property type="component" value="Unassembled WGS sequence"/>
</dbReference>
<feature type="compositionally biased region" description="Polar residues" evidence="1">
    <location>
        <begin position="57"/>
        <end position="68"/>
    </location>
</feature>
<comment type="caution">
    <text evidence="2">The sequence shown here is derived from an EMBL/GenBank/DDBJ whole genome shotgun (WGS) entry which is preliminary data.</text>
</comment>
<name>A0A4Z1H8Y7_9HELO</name>
<feature type="region of interest" description="Disordered" evidence="1">
    <location>
        <begin position="42"/>
        <end position="68"/>
    </location>
</feature>
<accession>A0A4Z1H8Y7</accession>
<dbReference type="AlphaFoldDB" id="A0A4Z1H8Y7"/>
<keyword evidence="3" id="KW-1185">Reference proteome</keyword>
<evidence type="ECO:0000256" key="1">
    <source>
        <dbReference type="SAM" id="MobiDB-lite"/>
    </source>
</evidence>
<protein>
    <submittedName>
        <fullName evidence="2">Uncharacterized protein</fullName>
    </submittedName>
</protein>
<evidence type="ECO:0000313" key="3">
    <source>
        <dbReference type="Proteomes" id="UP000297527"/>
    </source>
</evidence>
<evidence type="ECO:0000313" key="2">
    <source>
        <dbReference type="EMBL" id="TGO45315.1"/>
    </source>
</evidence>
<organism evidence="2 3">
    <name type="scientific">Botryotinia convoluta</name>
    <dbReference type="NCBI Taxonomy" id="54673"/>
    <lineage>
        <taxon>Eukaryota</taxon>
        <taxon>Fungi</taxon>
        <taxon>Dikarya</taxon>
        <taxon>Ascomycota</taxon>
        <taxon>Pezizomycotina</taxon>
        <taxon>Leotiomycetes</taxon>
        <taxon>Helotiales</taxon>
        <taxon>Sclerotiniaceae</taxon>
        <taxon>Botryotinia</taxon>
    </lineage>
</organism>